<gene>
    <name evidence="11" type="ORF">PVAP13_5NG260700</name>
</gene>
<dbReference type="Gene3D" id="1.10.8.430">
    <property type="entry name" value="Helical domain of apoptotic protease-activating factors"/>
    <property type="match status" value="1"/>
</dbReference>
<feature type="domain" description="NB-ARC" evidence="7">
    <location>
        <begin position="162"/>
        <end position="336"/>
    </location>
</feature>
<dbReference type="InterPro" id="IPR002182">
    <property type="entry name" value="NB-ARC"/>
</dbReference>
<dbReference type="Pfam" id="PF23559">
    <property type="entry name" value="WHD_DRP"/>
    <property type="match status" value="1"/>
</dbReference>
<dbReference type="InterPro" id="IPR032675">
    <property type="entry name" value="LRR_dom_sf"/>
</dbReference>
<protein>
    <submittedName>
        <fullName evidence="11">Uncharacterized protein</fullName>
    </submittedName>
</protein>
<dbReference type="InterPro" id="IPR042197">
    <property type="entry name" value="Apaf_helical"/>
</dbReference>
<dbReference type="SUPFAM" id="SSF52540">
    <property type="entry name" value="P-loop containing nucleoside triphosphate hydrolases"/>
    <property type="match status" value="1"/>
</dbReference>
<feature type="domain" description="Disease resistance R13L4/SHOC-2-like LRR" evidence="10">
    <location>
        <begin position="547"/>
        <end position="650"/>
    </location>
</feature>
<keyword evidence="6" id="KW-0175">Coiled coil</keyword>
<evidence type="ECO:0000256" key="3">
    <source>
        <dbReference type="ARBA" id="ARBA00022737"/>
    </source>
</evidence>
<evidence type="ECO:0000256" key="1">
    <source>
        <dbReference type="ARBA" id="ARBA00008894"/>
    </source>
</evidence>
<dbReference type="InterPro" id="IPR044974">
    <property type="entry name" value="Disease_R_plants"/>
</dbReference>
<comment type="similarity">
    <text evidence="1">Belongs to the disease resistance NB-LRR family.</text>
</comment>
<dbReference type="Gene3D" id="3.40.50.300">
    <property type="entry name" value="P-loop containing nucleotide triphosphate hydrolases"/>
    <property type="match status" value="1"/>
</dbReference>
<organism evidence="11 12">
    <name type="scientific">Panicum virgatum</name>
    <name type="common">Blackwell switchgrass</name>
    <dbReference type="NCBI Taxonomy" id="38727"/>
    <lineage>
        <taxon>Eukaryota</taxon>
        <taxon>Viridiplantae</taxon>
        <taxon>Streptophyta</taxon>
        <taxon>Embryophyta</taxon>
        <taxon>Tracheophyta</taxon>
        <taxon>Spermatophyta</taxon>
        <taxon>Magnoliopsida</taxon>
        <taxon>Liliopsida</taxon>
        <taxon>Poales</taxon>
        <taxon>Poaceae</taxon>
        <taxon>PACMAD clade</taxon>
        <taxon>Panicoideae</taxon>
        <taxon>Panicodae</taxon>
        <taxon>Paniceae</taxon>
        <taxon>Panicinae</taxon>
        <taxon>Panicum</taxon>
        <taxon>Panicum sect. Hiantes</taxon>
    </lineage>
</organism>
<feature type="domain" description="Disease resistance N-terminal" evidence="8">
    <location>
        <begin position="38"/>
        <end position="105"/>
    </location>
</feature>
<dbReference type="EMBL" id="CM029046">
    <property type="protein sequence ID" value="KAG2588407.1"/>
    <property type="molecule type" value="Genomic_DNA"/>
</dbReference>
<dbReference type="Gene3D" id="1.20.5.4130">
    <property type="match status" value="1"/>
</dbReference>
<dbReference type="InterPro" id="IPR036388">
    <property type="entry name" value="WH-like_DNA-bd_sf"/>
</dbReference>
<dbReference type="InterPro" id="IPR055414">
    <property type="entry name" value="LRR_R13L4/SHOC2-like"/>
</dbReference>
<evidence type="ECO:0000256" key="2">
    <source>
        <dbReference type="ARBA" id="ARBA00022614"/>
    </source>
</evidence>
<keyword evidence="3" id="KW-0677">Repeat</keyword>
<evidence type="ECO:0000259" key="8">
    <source>
        <dbReference type="Pfam" id="PF18052"/>
    </source>
</evidence>
<evidence type="ECO:0000259" key="7">
    <source>
        <dbReference type="Pfam" id="PF00931"/>
    </source>
</evidence>
<dbReference type="OrthoDB" id="690533at2759"/>
<dbReference type="SUPFAM" id="SSF52058">
    <property type="entry name" value="L domain-like"/>
    <property type="match status" value="1"/>
</dbReference>
<accession>A0A8T0RQX9</accession>
<evidence type="ECO:0000256" key="4">
    <source>
        <dbReference type="ARBA" id="ARBA00022741"/>
    </source>
</evidence>
<feature type="domain" description="Disease resistance protein winged helix" evidence="9">
    <location>
        <begin position="430"/>
        <end position="495"/>
    </location>
</feature>
<keyword evidence="12" id="KW-1185">Reference proteome</keyword>
<dbReference type="InterPro" id="IPR027417">
    <property type="entry name" value="P-loop_NTPase"/>
</dbReference>
<evidence type="ECO:0000259" key="9">
    <source>
        <dbReference type="Pfam" id="PF23559"/>
    </source>
</evidence>
<evidence type="ECO:0000256" key="6">
    <source>
        <dbReference type="ARBA" id="ARBA00023054"/>
    </source>
</evidence>
<dbReference type="GO" id="GO:0043531">
    <property type="term" value="F:ADP binding"/>
    <property type="evidence" value="ECO:0007669"/>
    <property type="project" value="InterPro"/>
</dbReference>
<evidence type="ECO:0000259" key="10">
    <source>
        <dbReference type="Pfam" id="PF23598"/>
    </source>
</evidence>
<dbReference type="Pfam" id="PF00931">
    <property type="entry name" value="NB-ARC"/>
    <property type="match status" value="1"/>
</dbReference>
<keyword evidence="4" id="KW-0547">Nucleotide-binding</keyword>
<proteinExistence type="inferred from homology"/>
<keyword evidence="2" id="KW-0433">Leucine-rich repeat</keyword>
<dbReference type="AlphaFoldDB" id="A0A8T0RQX9"/>
<comment type="caution">
    <text evidence="11">The sequence shown here is derived from an EMBL/GenBank/DDBJ whole genome shotgun (WGS) entry which is preliminary data.</text>
</comment>
<reference evidence="11" key="1">
    <citation type="submission" date="2020-05" db="EMBL/GenBank/DDBJ databases">
        <title>WGS assembly of Panicum virgatum.</title>
        <authorList>
            <person name="Lovell J.T."/>
            <person name="Jenkins J."/>
            <person name="Shu S."/>
            <person name="Juenger T.E."/>
            <person name="Schmutz J."/>
        </authorList>
    </citation>
    <scope>NUCLEOTIDE SEQUENCE</scope>
    <source>
        <strain evidence="11">AP13</strain>
    </source>
</reference>
<dbReference type="GO" id="GO:0098542">
    <property type="term" value="P:defense response to other organism"/>
    <property type="evidence" value="ECO:0007669"/>
    <property type="project" value="TreeGrafter"/>
</dbReference>
<dbReference type="PANTHER" id="PTHR23155:SF1114">
    <property type="entry name" value="OS02G0475500 PROTEIN"/>
    <property type="match status" value="1"/>
</dbReference>
<evidence type="ECO:0000313" key="11">
    <source>
        <dbReference type="EMBL" id="KAG2588407.1"/>
    </source>
</evidence>
<dbReference type="InterPro" id="IPR041118">
    <property type="entry name" value="Rx_N"/>
</dbReference>
<dbReference type="InterPro" id="IPR058922">
    <property type="entry name" value="WHD_DRP"/>
</dbReference>
<evidence type="ECO:0000256" key="5">
    <source>
        <dbReference type="ARBA" id="ARBA00022821"/>
    </source>
</evidence>
<dbReference type="Gene3D" id="1.10.10.10">
    <property type="entry name" value="Winged helix-like DNA-binding domain superfamily/Winged helix DNA-binding domain"/>
    <property type="match status" value="1"/>
</dbReference>
<keyword evidence="5" id="KW-0611">Plant defense</keyword>
<evidence type="ECO:0000313" key="12">
    <source>
        <dbReference type="Proteomes" id="UP000823388"/>
    </source>
</evidence>
<dbReference type="PANTHER" id="PTHR23155">
    <property type="entry name" value="DISEASE RESISTANCE PROTEIN RP"/>
    <property type="match status" value="1"/>
</dbReference>
<dbReference type="PRINTS" id="PR00364">
    <property type="entry name" value="DISEASERSIST"/>
</dbReference>
<dbReference type="Proteomes" id="UP000823388">
    <property type="component" value="Chromosome 5N"/>
</dbReference>
<feature type="domain" description="Disease resistance R13L4/SHOC-2-like LRR" evidence="10">
    <location>
        <begin position="721"/>
        <end position="941"/>
    </location>
</feature>
<sequence>MSPDISVSAAATLSLAKTILDLVILLYSKITPPPNETDLNNDLNFIKDEFMMMRAYLADAAKASAYRTEAARAWIMQVRNLAYDVEDYFQEFVLHLRTTKKPQNPRKQRNTVVDQIRGLKGRICETNQRYKDSFPALATGGVARDLPQKLIVTMDALLVGRETEKSHIIQIVNKDDKRRQIIPIWGMCGLGKTALAQSICQQRDIISKFKMCAGITLSHPLMVDEVIRSLIYQLRNEEWTYKETLKKMEHEDLIEELNKLLHKEKHLIVLDNVSSIDNWKGLIKLFPDELTASRIIVTTREKTVAEHCSRENMYKLEAMKDDDALELFMNKVNMKAEHFDGQPQLFNQARSIVLKCRGVPLAISTIGSFLATRPRTVQEWANFTENFHSELDRNSSLKILKTSLTSHCEELPYHLKLCFLYLSIFCEDQNMIRRKCLIRRWIAEGYLGDTNAEENGEVYLADFINKGIILPSPPVYVGGVATIRYCRVHSLLREISLAQSMEEKFCFVLGSRSSSSQTCHNVRHLSISSSWRRDANNLSAIGDISCVRSLTVCGKWEPALELLEKMRMLRVLDLAGTGELLRDHHIEPHLDKLIHLKYLSLRGCRNIFWLTHSLDNLWDLQTLDVRGTSMIILPQTIVNLEKLQYLRAGQIPKDEKTTDCMGSAAPKTNKRLTLGGVMKGVIINSFRSEPKDSGEASKRDTFNKTFFYDGHLLYPTRDKHGIEVPNGTRKLNSLETLGVIDIGAREDSSEELRKLTKLRKLGVTGLNRENSQQFFSAIAMLTLLQSLSIRSEGKPGLQNCLDGKSSSPPTYIRSLKLYGNLITLPSWILHLQNLTKLKLRSTRLGPDAVYVLERLPRLAILRLLSNSIEGKDLRFHFQHGSFRSLVLLQFDGLPYLQSIKFEQGATPNLELLQVENCTDIEKHGCSGLSYLPSLKELWLKAGSDSFMHDLQMQLERNPNRSILKVN</sequence>
<name>A0A8T0RQX9_PANVG</name>
<dbReference type="Pfam" id="PF23598">
    <property type="entry name" value="LRR_14"/>
    <property type="match status" value="2"/>
</dbReference>
<dbReference type="Gene3D" id="3.80.10.10">
    <property type="entry name" value="Ribonuclease Inhibitor"/>
    <property type="match status" value="2"/>
</dbReference>
<dbReference type="Pfam" id="PF18052">
    <property type="entry name" value="Rx_N"/>
    <property type="match status" value="1"/>
</dbReference>